<evidence type="ECO:0000256" key="3">
    <source>
        <dbReference type="ARBA" id="ARBA00022691"/>
    </source>
</evidence>
<gene>
    <name evidence="7" type="ORF">Agabi119p4_2710</name>
</gene>
<name>A0A8H7F9P6_AGABI</name>
<dbReference type="PIRSF" id="PIRSF005739">
    <property type="entry name" value="O-mtase"/>
    <property type="match status" value="1"/>
</dbReference>
<keyword evidence="3" id="KW-0949">S-adenosyl-L-methionine</keyword>
<dbReference type="Pfam" id="PF08100">
    <property type="entry name" value="Dimerisation"/>
    <property type="match status" value="1"/>
</dbReference>
<feature type="domain" description="O-methyltransferase C-terminal" evidence="5">
    <location>
        <begin position="219"/>
        <end position="372"/>
    </location>
</feature>
<evidence type="ECO:0000259" key="5">
    <source>
        <dbReference type="Pfam" id="PF00891"/>
    </source>
</evidence>
<accession>A0A8H7F9P6</accession>
<comment type="caution">
    <text evidence="7">The sequence shown here is derived from an EMBL/GenBank/DDBJ whole genome shotgun (WGS) entry which is preliminary data.</text>
</comment>
<sequence length="403" mass="45075">MDPELRTSIYAIEAACAQLCSLIARPSDALANKFFSFYEPACIRIALENKIPDILDETPSGVHISELERRTGVDGGKLGRILHLLAAKHVFQEVSADTRPFANNYLSRHLMSNNPMSSFSLHVTDECFKAASSLSDALNNPALTPSTSPSDAAFAKFFDINGSLFDYFGGSSPKQKKRASRFGVGMMGWDNVVEASAVINGKFRSIFSMGSPSRRNYCSYPTLRLILQDFPHQLKIAKEEVWPERCPEAISNNRIEFIPLDFFKGPPKQDCDIYLLKNVLHDWSDGDCIKILKNVKKAMGTSSRILIHECIVRPGYRIPKEEAKFIQAPEPLLPNYGEARIRQYTVDISMMAVLNAKERTLEDFITLGETAGLQFVKLWEAGELALVEFVPLQRVDDEVVSDP</sequence>
<proteinExistence type="predicted"/>
<dbReference type="GO" id="GO:0046983">
    <property type="term" value="F:protein dimerization activity"/>
    <property type="evidence" value="ECO:0007669"/>
    <property type="project" value="InterPro"/>
</dbReference>
<evidence type="ECO:0000313" key="8">
    <source>
        <dbReference type="Proteomes" id="UP000629468"/>
    </source>
</evidence>
<feature type="active site" description="Proton acceptor" evidence="4">
    <location>
        <position position="281"/>
    </location>
</feature>
<dbReference type="EMBL" id="JABXXO010000003">
    <property type="protein sequence ID" value="KAF7783334.1"/>
    <property type="molecule type" value="Genomic_DNA"/>
</dbReference>
<organism evidence="7 8">
    <name type="scientific">Agaricus bisporus var. burnettii</name>
    <dbReference type="NCBI Taxonomy" id="192524"/>
    <lineage>
        <taxon>Eukaryota</taxon>
        <taxon>Fungi</taxon>
        <taxon>Dikarya</taxon>
        <taxon>Basidiomycota</taxon>
        <taxon>Agaricomycotina</taxon>
        <taxon>Agaricomycetes</taxon>
        <taxon>Agaricomycetidae</taxon>
        <taxon>Agaricales</taxon>
        <taxon>Agaricineae</taxon>
        <taxon>Agaricaceae</taxon>
        <taxon>Agaricus</taxon>
    </lineage>
</organism>
<protein>
    <recommendedName>
        <fullName evidence="9">O-methyltransferase domain-containing protein</fullName>
    </recommendedName>
</protein>
<keyword evidence="1" id="KW-0489">Methyltransferase</keyword>
<dbReference type="InterPro" id="IPR036390">
    <property type="entry name" value="WH_DNA-bd_sf"/>
</dbReference>
<keyword evidence="2" id="KW-0808">Transferase</keyword>
<dbReference type="Pfam" id="PF00891">
    <property type="entry name" value="Methyltransf_2"/>
    <property type="match status" value="1"/>
</dbReference>
<evidence type="ECO:0000313" key="7">
    <source>
        <dbReference type="EMBL" id="KAF7783334.1"/>
    </source>
</evidence>
<dbReference type="InterPro" id="IPR036388">
    <property type="entry name" value="WH-like_DNA-bd_sf"/>
</dbReference>
<dbReference type="PROSITE" id="PS51683">
    <property type="entry name" value="SAM_OMT_II"/>
    <property type="match status" value="1"/>
</dbReference>
<feature type="domain" description="O-methyltransferase dimerisation" evidence="6">
    <location>
        <begin position="34"/>
        <end position="112"/>
    </location>
</feature>
<dbReference type="Proteomes" id="UP000629468">
    <property type="component" value="Unassembled WGS sequence"/>
</dbReference>
<evidence type="ECO:0000256" key="1">
    <source>
        <dbReference type="ARBA" id="ARBA00022603"/>
    </source>
</evidence>
<reference evidence="7 8" key="1">
    <citation type="journal article" name="Sci. Rep.">
        <title>Telomere-to-telomere assembled and centromere annotated genomes of the two main subspecies of the button mushroom Agaricus bisporus reveal especially polymorphic chromosome ends.</title>
        <authorList>
            <person name="Sonnenberg A.S.M."/>
            <person name="Sedaghat-Telgerd N."/>
            <person name="Lavrijssen B."/>
            <person name="Ohm R.A."/>
            <person name="Hendrickx P.M."/>
            <person name="Scholtmeijer K."/>
            <person name="Baars J.J.P."/>
            <person name="van Peer A."/>
        </authorList>
    </citation>
    <scope>NUCLEOTIDE SEQUENCE [LARGE SCALE GENOMIC DNA]</scope>
    <source>
        <strain evidence="7 8">H119_p4</strain>
    </source>
</reference>
<dbReference type="Gene3D" id="1.10.10.10">
    <property type="entry name" value="Winged helix-like DNA-binding domain superfamily/Winged helix DNA-binding domain"/>
    <property type="match status" value="1"/>
</dbReference>
<dbReference type="InterPro" id="IPR029063">
    <property type="entry name" value="SAM-dependent_MTases_sf"/>
</dbReference>
<dbReference type="GO" id="GO:0032259">
    <property type="term" value="P:methylation"/>
    <property type="evidence" value="ECO:0007669"/>
    <property type="project" value="UniProtKB-KW"/>
</dbReference>
<evidence type="ECO:0000256" key="2">
    <source>
        <dbReference type="ARBA" id="ARBA00022679"/>
    </source>
</evidence>
<dbReference type="InterPro" id="IPR001077">
    <property type="entry name" value="COMT_C"/>
</dbReference>
<dbReference type="GO" id="GO:0008171">
    <property type="term" value="F:O-methyltransferase activity"/>
    <property type="evidence" value="ECO:0007669"/>
    <property type="project" value="InterPro"/>
</dbReference>
<dbReference type="Gene3D" id="3.40.50.150">
    <property type="entry name" value="Vaccinia Virus protein VP39"/>
    <property type="match status" value="1"/>
</dbReference>
<dbReference type="PANTHER" id="PTHR43712">
    <property type="entry name" value="PUTATIVE (AFU_ORTHOLOGUE AFUA_4G14580)-RELATED"/>
    <property type="match status" value="1"/>
</dbReference>
<evidence type="ECO:0000256" key="4">
    <source>
        <dbReference type="PIRSR" id="PIRSR005739-1"/>
    </source>
</evidence>
<dbReference type="SUPFAM" id="SSF46785">
    <property type="entry name" value="Winged helix' DNA-binding domain"/>
    <property type="match status" value="1"/>
</dbReference>
<dbReference type="InterPro" id="IPR016461">
    <property type="entry name" value="COMT-like"/>
</dbReference>
<dbReference type="InterPro" id="IPR012967">
    <property type="entry name" value="COMT_dimerisation"/>
</dbReference>
<dbReference type="SUPFAM" id="SSF53335">
    <property type="entry name" value="S-adenosyl-L-methionine-dependent methyltransferases"/>
    <property type="match status" value="1"/>
</dbReference>
<evidence type="ECO:0008006" key="9">
    <source>
        <dbReference type="Google" id="ProtNLM"/>
    </source>
</evidence>
<evidence type="ECO:0000259" key="6">
    <source>
        <dbReference type="Pfam" id="PF08100"/>
    </source>
</evidence>
<dbReference type="AlphaFoldDB" id="A0A8H7F9P6"/>
<dbReference type="PANTHER" id="PTHR43712:SF2">
    <property type="entry name" value="O-METHYLTRANSFERASE CICE"/>
    <property type="match status" value="1"/>
</dbReference>